<reference evidence="1 2" key="1">
    <citation type="journal article" date="2018" name="Front. Plant Sci.">
        <title>Red Clover (Trifolium pratense) and Zigzag Clover (T. medium) - A Picture of Genomic Similarities and Differences.</title>
        <authorList>
            <person name="Dluhosova J."/>
            <person name="Istvanek J."/>
            <person name="Nedelnik J."/>
            <person name="Repkova J."/>
        </authorList>
    </citation>
    <scope>NUCLEOTIDE SEQUENCE [LARGE SCALE GENOMIC DNA]</scope>
    <source>
        <strain evidence="2">cv. 10/8</strain>
        <tissue evidence="1">Leaf</tissue>
    </source>
</reference>
<proteinExistence type="predicted"/>
<dbReference type="AlphaFoldDB" id="A0A392N8F5"/>
<sequence length="136" mass="15344">MDWEVVVKHSYREVNQCADALASYGVALEDGFCFYETCPAHLSQLLVADVMGISVPRPSKLAPDKIDPETLRRNIHPSPKSISPDQPMWLHQQFKKLTITEDSQAASRISPEVVKGANNDEYGRERTTRLKVTSWC</sequence>
<dbReference type="Proteomes" id="UP000265520">
    <property type="component" value="Unassembled WGS sequence"/>
</dbReference>
<protein>
    <submittedName>
        <fullName evidence="1">Ethylene responsive transcription factor 1b</fullName>
    </submittedName>
</protein>
<evidence type="ECO:0000313" key="1">
    <source>
        <dbReference type="EMBL" id="MCH96041.1"/>
    </source>
</evidence>
<name>A0A392N8F5_9FABA</name>
<dbReference type="PANTHER" id="PTHR34023:SF4">
    <property type="entry name" value="RNASE H TYPE-1 DOMAIN-CONTAINING PROTEIN"/>
    <property type="match status" value="1"/>
</dbReference>
<keyword evidence="2" id="KW-1185">Reference proteome</keyword>
<gene>
    <name evidence="1" type="ORF">A2U01_0017024</name>
</gene>
<comment type="caution">
    <text evidence="1">The sequence shown here is derived from an EMBL/GenBank/DDBJ whole genome shotgun (WGS) entry which is preliminary data.</text>
</comment>
<organism evidence="1 2">
    <name type="scientific">Trifolium medium</name>
    <dbReference type="NCBI Taxonomy" id="97028"/>
    <lineage>
        <taxon>Eukaryota</taxon>
        <taxon>Viridiplantae</taxon>
        <taxon>Streptophyta</taxon>
        <taxon>Embryophyta</taxon>
        <taxon>Tracheophyta</taxon>
        <taxon>Spermatophyta</taxon>
        <taxon>Magnoliopsida</taxon>
        <taxon>eudicotyledons</taxon>
        <taxon>Gunneridae</taxon>
        <taxon>Pentapetalae</taxon>
        <taxon>rosids</taxon>
        <taxon>fabids</taxon>
        <taxon>Fabales</taxon>
        <taxon>Fabaceae</taxon>
        <taxon>Papilionoideae</taxon>
        <taxon>50 kb inversion clade</taxon>
        <taxon>NPAAA clade</taxon>
        <taxon>Hologalegina</taxon>
        <taxon>IRL clade</taxon>
        <taxon>Trifolieae</taxon>
        <taxon>Trifolium</taxon>
    </lineage>
</organism>
<dbReference type="PANTHER" id="PTHR34023">
    <property type="entry name" value="RNASE H DOMAIN-CONTAINING PROTEIN"/>
    <property type="match status" value="1"/>
</dbReference>
<dbReference type="EMBL" id="LXQA010031354">
    <property type="protein sequence ID" value="MCH96041.1"/>
    <property type="molecule type" value="Genomic_DNA"/>
</dbReference>
<accession>A0A392N8F5</accession>
<evidence type="ECO:0000313" key="2">
    <source>
        <dbReference type="Proteomes" id="UP000265520"/>
    </source>
</evidence>